<gene>
    <name evidence="3" type="ORF">V6X30_02135</name>
</gene>
<feature type="domain" description="Calcineurin-like phosphoesterase" evidence="2">
    <location>
        <begin position="4"/>
        <end position="201"/>
    </location>
</feature>
<sequence>MTIKLLAVGDLHLGRRPPRLPEHLSARIDDFSPATAWERVIALALRERVQAVLLAGDVAESTQDYFEALPRLQAGAARLSRAGIQLLAVSGNHDVDILPRLIDEVPDARLLGAGGEWESVGIAGDASGNPEEVTVWGWSFPALRVNESPILTLPANLGPAPRLGLLHCDRDQSQSTYAPVTSEQLRNTGFDAWLLGHIHQPDALGTDQAMGYLGSVVGLDAGEPGPRGPWLLEIRDGRIQRLEQRPLAPLRWERLDVDITGVTAGAAVTTAISRRLEALATDLTQGVDWPDLVGLRIRLVGECDLTREAMEAELPDSGRAMGLPGTGQIQWFLERLRIDTRPTIPLSRLAERDDQPGLLARRLLSLERAQDDPERRELLGAAERHLASGTADSRWRQLPGEDPDAECIAEWLRERGQDALRAMLAQEAD</sequence>
<dbReference type="Gene3D" id="3.60.21.10">
    <property type="match status" value="1"/>
</dbReference>
<dbReference type="Pfam" id="PF00149">
    <property type="entry name" value="Metallophos"/>
    <property type="match status" value="1"/>
</dbReference>
<evidence type="ECO:0000256" key="1">
    <source>
        <dbReference type="ARBA" id="ARBA00022801"/>
    </source>
</evidence>
<protein>
    <submittedName>
        <fullName evidence="3">DNA repair exonuclease</fullName>
        <ecNumber evidence="3">3.1.-.-</ecNumber>
    </submittedName>
</protein>
<dbReference type="EMBL" id="JBAKFF010000001">
    <property type="protein sequence ID" value="MEX0430203.1"/>
    <property type="molecule type" value="Genomic_DNA"/>
</dbReference>
<dbReference type="InterPro" id="IPR041796">
    <property type="entry name" value="Mre11_N"/>
</dbReference>
<name>A0ABV3T7K8_9GAMM</name>
<dbReference type="Proteomes" id="UP001556637">
    <property type="component" value="Unassembled WGS sequence"/>
</dbReference>
<keyword evidence="4" id="KW-1185">Reference proteome</keyword>
<dbReference type="InterPro" id="IPR029052">
    <property type="entry name" value="Metallo-depent_PP-like"/>
</dbReference>
<dbReference type="InterPro" id="IPR004843">
    <property type="entry name" value="Calcineurin-like_PHP"/>
</dbReference>
<keyword evidence="3" id="KW-0540">Nuclease</keyword>
<keyword evidence="3" id="KW-0269">Exonuclease</keyword>
<accession>A0ABV3T7K8</accession>
<dbReference type="RefSeq" id="WP_367982998.1">
    <property type="nucleotide sequence ID" value="NZ_JBAKFF010000001.1"/>
</dbReference>
<evidence type="ECO:0000259" key="2">
    <source>
        <dbReference type="Pfam" id="PF00149"/>
    </source>
</evidence>
<evidence type="ECO:0000313" key="4">
    <source>
        <dbReference type="Proteomes" id="UP001556637"/>
    </source>
</evidence>
<proteinExistence type="predicted"/>
<dbReference type="InterPro" id="IPR050535">
    <property type="entry name" value="DNA_Repair-Maintenance_Comp"/>
</dbReference>
<organism evidence="3 4">
    <name type="scientific">Spiribacter insolitus</name>
    <dbReference type="NCBI Taxonomy" id="3122417"/>
    <lineage>
        <taxon>Bacteria</taxon>
        <taxon>Pseudomonadati</taxon>
        <taxon>Pseudomonadota</taxon>
        <taxon>Gammaproteobacteria</taxon>
        <taxon>Chromatiales</taxon>
        <taxon>Ectothiorhodospiraceae</taxon>
        <taxon>Spiribacter</taxon>
    </lineage>
</organism>
<keyword evidence="1 3" id="KW-0378">Hydrolase</keyword>
<comment type="caution">
    <text evidence="3">The sequence shown here is derived from an EMBL/GenBank/DDBJ whole genome shotgun (WGS) entry which is preliminary data.</text>
</comment>
<dbReference type="EC" id="3.1.-.-" evidence="3"/>
<reference evidence="3 4" key="1">
    <citation type="submission" date="2024-02" db="EMBL/GenBank/DDBJ databases">
        <title>New especies of Spiribacter isolated from saline water.</title>
        <authorList>
            <person name="Leon M.J."/>
            <person name="De La Haba R."/>
            <person name="Sanchez-Porro C."/>
            <person name="Ventosa A."/>
        </authorList>
    </citation>
    <scope>NUCLEOTIDE SEQUENCE [LARGE SCALE GENOMIC DNA]</scope>
    <source>
        <strain evidence="4">ag22IC4-189</strain>
    </source>
</reference>
<dbReference type="GO" id="GO:0004527">
    <property type="term" value="F:exonuclease activity"/>
    <property type="evidence" value="ECO:0007669"/>
    <property type="project" value="UniProtKB-KW"/>
</dbReference>
<dbReference type="PANTHER" id="PTHR30337">
    <property type="entry name" value="COMPONENT OF ATP-DEPENDENT DSDNA EXONUCLEASE"/>
    <property type="match status" value="1"/>
</dbReference>
<evidence type="ECO:0000313" key="3">
    <source>
        <dbReference type="EMBL" id="MEX0430203.1"/>
    </source>
</evidence>
<dbReference type="CDD" id="cd00840">
    <property type="entry name" value="MPP_Mre11_N"/>
    <property type="match status" value="1"/>
</dbReference>
<dbReference type="SUPFAM" id="SSF56300">
    <property type="entry name" value="Metallo-dependent phosphatases"/>
    <property type="match status" value="1"/>
</dbReference>